<evidence type="ECO:0000256" key="10">
    <source>
        <dbReference type="ARBA" id="ARBA00022989"/>
    </source>
</evidence>
<evidence type="ECO:0000256" key="3">
    <source>
        <dbReference type="ARBA" id="ARBA00005189"/>
    </source>
</evidence>
<dbReference type="PANTHER" id="PTHR12317:SF0">
    <property type="entry name" value="ACYLTRANSFERASE"/>
    <property type="match status" value="1"/>
</dbReference>
<gene>
    <name evidence="15" type="ORF">CCMP2556_LOCUS7345</name>
</gene>
<keyword evidence="8" id="KW-0319">Glycerol metabolism</keyword>
<comment type="subcellular location">
    <subcellularLocation>
        <location evidence="1 14">Endoplasmic reticulum membrane</location>
        <topology evidence="1 14">Multi-pass membrane protein</topology>
    </subcellularLocation>
</comment>
<evidence type="ECO:0000256" key="8">
    <source>
        <dbReference type="ARBA" id="ARBA00022798"/>
    </source>
</evidence>
<evidence type="ECO:0000256" key="2">
    <source>
        <dbReference type="ARBA" id="ARBA00004771"/>
    </source>
</evidence>
<keyword evidence="11" id="KW-0443">Lipid metabolism</keyword>
<proteinExistence type="inferred from homology"/>
<reference evidence="15 16" key="1">
    <citation type="submission" date="2024-02" db="EMBL/GenBank/DDBJ databases">
        <authorList>
            <person name="Chen Y."/>
            <person name="Shah S."/>
            <person name="Dougan E. K."/>
            <person name="Thang M."/>
            <person name="Chan C."/>
        </authorList>
    </citation>
    <scope>NUCLEOTIDE SEQUENCE [LARGE SCALE GENOMIC DNA]</scope>
</reference>
<keyword evidence="9 14" id="KW-0256">Endoplasmic reticulum</keyword>
<dbReference type="PANTHER" id="PTHR12317">
    <property type="entry name" value="DIACYLGLYCEROL O-ACYLTRANSFERASE"/>
    <property type="match status" value="1"/>
</dbReference>
<feature type="transmembrane region" description="Helical" evidence="14">
    <location>
        <begin position="344"/>
        <end position="365"/>
    </location>
</feature>
<feature type="transmembrane region" description="Helical" evidence="14">
    <location>
        <begin position="43"/>
        <end position="64"/>
    </location>
</feature>
<evidence type="ECO:0000256" key="5">
    <source>
        <dbReference type="ARBA" id="ARBA00022516"/>
    </source>
</evidence>
<comment type="pathway">
    <text evidence="2">Glycerolipid metabolism; triacylglycerol biosynthesis.</text>
</comment>
<keyword evidence="7 14" id="KW-0812">Transmembrane</keyword>
<evidence type="ECO:0000256" key="12">
    <source>
        <dbReference type="ARBA" id="ARBA00023136"/>
    </source>
</evidence>
<keyword evidence="5" id="KW-0444">Lipid biosynthesis</keyword>
<organism evidence="15 16">
    <name type="scientific">Durusdinium trenchii</name>
    <dbReference type="NCBI Taxonomy" id="1381693"/>
    <lineage>
        <taxon>Eukaryota</taxon>
        <taxon>Sar</taxon>
        <taxon>Alveolata</taxon>
        <taxon>Dinophyceae</taxon>
        <taxon>Suessiales</taxon>
        <taxon>Symbiodiniaceae</taxon>
        <taxon>Durusdinium</taxon>
    </lineage>
</organism>
<comment type="pathway">
    <text evidence="3">Lipid metabolism.</text>
</comment>
<evidence type="ECO:0000256" key="6">
    <source>
        <dbReference type="ARBA" id="ARBA00022679"/>
    </source>
</evidence>
<dbReference type="Proteomes" id="UP001642484">
    <property type="component" value="Unassembled WGS sequence"/>
</dbReference>
<evidence type="ECO:0000256" key="14">
    <source>
        <dbReference type="RuleBase" id="RU367023"/>
    </source>
</evidence>
<keyword evidence="13" id="KW-0012">Acyltransferase</keyword>
<evidence type="ECO:0000313" key="15">
    <source>
        <dbReference type="EMBL" id="CAK9003583.1"/>
    </source>
</evidence>
<evidence type="ECO:0000256" key="1">
    <source>
        <dbReference type="ARBA" id="ARBA00004477"/>
    </source>
</evidence>
<evidence type="ECO:0000256" key="9">
    <source>
        <dbReference type="ARBA" id="ARBA00022824"/>
    </source>
</evidence>
<protein>
    <recommendedName>
        <fullName evidence="14">Acyltransferase</fullName>
        <ecNumber evidence="14">2.3.1.-</ecNumber>
    </recommendedName>
</protein>
<dbReference type="Pfam" id="PF03982">
    <property type="entry name" value="DAGAT"/>
    <property type="match status" value="1"/>
</dbReference>
<dbReference type="EMBL" id="CAXAMN010003247">
    <property type="protein sequence ID" value="CAK9003583.1"/>
    <property type="molecule type" value="Genomic_DNA"/>
</dbReference>
<name>A0ABP0IMP2_9DINO</name>
<evidence type="ECO:0000256" key="11">
    <source>
        <dbReference type="ARBA" id="ARBA00023098"/>
    </source>
</evidence>
<keyword evidence="6 14" id="KW-0808">Transferase</keyword>
<comment type="caution">
    <text evidence="15">The sequence shown here is derived from an EMBL/GenBank/DDBJ whole genome shotgun (WGS) entry which is preliminary data.</text>
</comment>
<evidence type="ECO:0000313" key="16">
    <source>
        <dbReference type="Proteomes" id="UP001642484"/>
    </source>
</evidence>
<evidence type="ECO:0000256" key="7">
    <source>
        <dbReference type="ARBA" id="ARBA00022692"/>
    </source>
</evidence>
<keyword evidence="10 14" id="KW-1133">Transmembrane helix</keyword>
<dbReference type="InterPro" id="IPR007130">
    <property type="entry name" value="DAGAT"/>
</dbReference>
<comment type="similarity">
    <text evidence="4 14">Belongs to the diacylglycerol acyltransferase family.</text>
</comment>
<evidence type="ECO:0000256" key="13">
    <source>
        <dbReference type="ARBA" id="ARBA00023315"/>
    </source>
</evidence>
<dbReference type="EC" id="2.3.1.-" evidence="14"/>
<keyword evidence="12 14" id="KW-0472">Membrane</keyword>
<feature type="transmembrane region" description="Helical" evidence="14">
    <location>
        <begin position="122"/>
        <end position="145"/>
    </location>
</feature>
<evidence type="ECO:0000256" key="4">
    <source>
        <dbReference type="ARBA" id="ARBA00005420"/>
    </source>
</evidence>
<accession>A0ABP0IMP2</accession>
<keyword evidence="16" id="KW-1185">Reference proteome</keyword>
<sequence>MTRDDRPQNSFMFTTCFRAFAPLNSVLTRPLPLGRVGRTSRTLLLGSTLGFATLAPFSPLAPLFPLAPSLAGQLNCEEAQGAQPQEIANVPAPGGTSKTDSAKPFCAKNDAKDTPVGGIGRIAAAMLCWSFFAGIWFVSITMPAALMWSLATAKWKLTSALLAAYCFPHVITMPSLPQSCSHAFWHGVQGWFPELEIVHVGEPEPEPSSRERRLFCIHPHGIYTLGALTLPNHMPEIRLCIAPYLYHFAPAFRIFAELLGVKLGSTGPRDLKHLMETKNTPMAIVPGGFEEATITCRGTERVFLKTRGGFIKYALRHGYDLVPCFTVGDSDMFSNPQGAWKFRWWLNGLSIPAVLPFGFPVLPLLPKRVRVKLAIGAPLHMPQIQNPSREDVEKHRKRYLAALKATYEEAVQGTASAGRPFEVW</sequence>